<proteinExistence type="predicted"/>
<protein>
    <submittedName>
        <fullName evidence="1">Uncharacterized protein</fullName>
    </submittedName>
</protein>
<keyword evidence="2" id="KW-1185">Reference proteome</keyword>
<sequence>MVSRSSTRFLNICIASFCKAKHLQRAETVIIDGVRLGVLPDVVTYNTLINAYSRFVSFDAAYSVLDRMKEASIKPDIITYNSLIAGAMRHCLLSNCMDLFEEMLELGIKPDIWSYNTLMHCFFKLERPDDAYRTARWMLKELGASGLVPNVITYTTVMRCCFRSRRFEQGLEIFEEMIDKGYTFDGFAYCTVVGALVKTCRIEEASHYMERMVNTDIGLDMASYNTLINLYCKGGKLEMAHGVLDKMEKEGFERDEYTNTILMNGLCEEGDVEGAMEYMNVAGFNSNLVALNTMVDRCCKADQIDYAFKIFDSMHMRDSFTYSSLIHNLCKVGRFRCASKLLLSCVRSGTRILPSAKHAVFDCLRHSGHQREVKRLKSEIKLALSAVV</sequence>
<gene>
    <name evidence="1" type="ORF">D5086_011867</name>
</gene>
<evidence type="ECO:0000313" key="2">
    <source>
        <dbReference type="Proteomes" id="UP000309997"/>
    </source>
</evidence>
<dbReference type="EMBL" id="RCHU02000006">
    <property type="protein sequence ID" value="KAL3585000.1"/>
    <property type="molecule type" value="Genomic_DNA"/>
</dbReference>
<comment type="caution">
    <text evidence="1">The sequence shown here is derived from an EMBL/GenBank/DDBJ whole genome shotgun (WGS) entry which is preliminary data.</text>
</comment>
<evidence type="ECO:0000313" key="1">
    <source>
        <dbReference type="EMBL" id="KAL3585000.1"/>
    </source>
</evidence>
<name>A0ACC4C116_POPAL</name>
<dbReference type="Proteomes" id="UP000309997">
    <property type="component" value="Unassembled WGS sequence"/>
</dbReference>
<organism evidence="1 2">
    <name type="scientific">Populus alba</name>
    <name type="common">White poplar</name>
    <dbReference type="NCBI Taxonomy" id="43335"/>
    <lineage>
        <taxon>Eukaryota</taxon>
        <taxon>Viridiplantae</taxon>
        <taxon>Streptophyta</taxon>
        <taxon>Embryophyta</taxon>
        <taxon>Tracheophyta</taxon>
        <taxon>Spermatophyta</taxon>
        <taxon>Magnoliopsida</taxon>
        <taxon>eudicotyledons</taxon>
        <taxon>Gunneridae</taxon>
        <taxon>Pentapetalae</taxon>
        <taxon>rosids</taxon>
        <taxon>fabids</taxon>
        <taxon>Malpighiales</taxon>
        <taxon>Salicaceae</taxon>
        <taxon>Saliceae</taxon>
        <taxon>Populus</taxon>
    </lineage>
</organism>
<accession>A0ACC4C116</accession>
<reference evidence="1 2" key="1">
    <citation type="journal article" date="2024" name="Plant Biotechnol. J.">
        <title>Genome and CRISPR/Cas9 system of a widespread forest tree (Populus alba) in the world.</title>
        <authorList>
            <person name="Liu Y.J."/>
            <person name="Jiang P.F."/>
            <person name="Han X.M."/>
            <person name="Li X.Y."/>
            <person name="Wang H.M."/>
            <person name="Wang Y.J."/>
            <person name="Wang X.X."/>
            <person name="Zeng Q.Y."/>
        </authorList>
    </citation>
    <scope>NUCLEOTIDE SEQUENCE [LARGE SCALE GENOMIC DNA]</scope>
    <source>
        <strain evidence="2">cv. PAL-ZL1</strain>
    </source>
</reference>